<feature type="transmembrane region" description="Helical" evidence="1">
    <location>
        <begin position="69"/>
        <end position="89"/>
    </location>
</feature>
<dbReference type="AlphaFoldDB" id="A0A2S8GP49"/>
<feature type="transmembrane region" description="Helical" evidence="1">
    <location>
        <begin position="39"/>
        <end position="57"/>
    </location>
</feature>
<sequence>MLCLFIGLLPLIFGSWLAWLNAFVCLFLAGILLMGLRGVWYIAIGWMGILLLASLRLTIHMGVKYDEAVAIMTMLISVLVLLGELLLLMHPKSRAYCRG</sequence>
<feature type="transmembrane region" description="Helical" evidence="1">
    <location>
        <begin position="6"/>
        <end position="32"/>
    </location>
</feature>
<reference evidence="2 3" key="1">
    <citation type="submission" date="2018-02" db="EMBL/GenBank/DDBJ databases">
        <title>Comparative genomes isolates from brazilian mangrove.</title>
        <authorList>
            <person name="Araujo J.E."/>
            <person name="Taketani R.G."/>
            <person name="Silva M.C.P."/>
            <person name="Loureco M.V."/>
            <person name="Andreote F.D."/>
        </authorList>
    </citation>
    <scope>NUCLEOTIDE SEQUENCE [LARGE SCALE GENOMIC DNA]</scope>
    <source>
        <strain evidence="2 3">Nap-Phe MGV</strain>
    </source>
</reference>
<evidence type="ECO:0000313" key="2">
    <source>
        <dbReference type="EMBL" id="PQO46226.1"/>
    </source>
</evidence>
<dbReference type="EMBL" id="PUHZ01000010">
    <property type="protein sequence ID" value="PQO46226.1"/>
    <property type="molecule type" value="Genomic_DNA"/>
</dbReference>
<accession>A0A2S8GP49</accession>
<dbReference type="RefSeq" id="WP_105335198.1">
    <property type="nucleotide sequence ID" value="NZ_PUHZ01000010.1"/>
</dbReference>
<evidence type="ECO:0000313" key="3">
    <source>
        <dbReference type="Proteomes" id="UP000237819"/>
    </source>
</evidence>
<keyword evidence="1" id="KW-0472">Membrane</keyword>
<name>A0A2S8GP49_9BACT</name>
<comment type="caution">
    <text evidence="2">The sequence shown here is derived from an EMBL/GenBank/DDBJ whole genome shotgun (WGS) entry which is preliminary data.</text>
</comment>
<gene>
    <name evidence="2" type="ORF">C5Y93_09575</name>
</gene>
<keyword evidence="1" id="KW-0812">Transmembrane</keyword>
<protein>
    <submittedName>
        <fullName evidence="2">Uncharacterized protein</fullName>
    </submittedName>
</protein>
<organism evidence="2 3">
    <name type="scientific">Blastopirellula marina</name>
    <dbReference type="NCBI Taxonomy" id="124"/>
    <lineage>
        <taxon>Bacteria</taxon>
        <taxon>Pseudomonadati</taxon>
        <taxon>Planctomycetota</taxon>
        <taxon>Planctomycetia</taxon>
        <taxon>Pirellulales</taxon>
        <taxon>Pirellulaceae</taxon>
        <taxon>Blastopirellula</taxon>
    </lineage>
</organism>
<evidence type="ECO:0000256" key="1">
    <source>
        <dbReference type="SAM" id="Phobius"/>
    </source>
</evidence>
<keyword evidence="1" id="KW-1133">Transmembrane helix</keyword>
<proteinExistence type="predicted"/>
<dbReference type="Proteomes" id="UP000237819">
    <property type="component" value="Unassembled WGS sequence"/>
</dbReference>